<dbReference type="InterPro" id="IPR051910">
    <property type="entry name" value="ComF/GntX_DNA_util-trans"/>
</dbReference>
<dbReference type="InterPro" id="IPR029057">
    <property type="entry name" value="PRTase-like"/>
</dbReference>
<dbReference type="Proteomes" id="UP001597474">
    <property type="component" value="Unassembled WGS sequence"/>
</dbReference>
<dbReference type="EMBL" id="JBHUMP010000001">
    <property type="protein sequence ID" value="MFD2738375.1"/>
    <property type="molecule type" value="Genomic_DNA"/>
</dbReference>
<comment type="similarity">
    <text evidence="1">Belongs to the ComF/GntX family.</text>
</comment>
<dbReference type="RefSeq" id="WP_386371093.1">
    <property type="nucleotide sequence ID" value="NZ_JBHUMP010000001.1"/>
</dbReference>
<dbReference type="PANTHER" id="PTHR47505:SF1">
    <property type="entry name" value="DNA UTILIZATION PROTEIN YHGH"/>
    <property type="match status" value="1"/>
</dbReference>
<name>A0ABW5TZF9_9RHOB</name>
<protein>
    <submittedName>
        <fullName evidence="2">ComF family protein</fullName>
    </submittedName>
</protein>
<evidence type="ECO:0000313" key="2">
    <source>
        <dbReference type="EMBL" id="MFD2738375.1"/>
    </source>
</evidence>
<dbReference type="SUPFAM" id="SSF53271">
    <property type="entry name" value="PRTase-like"/>
    <property type="match status" value="1"/>
</dbReference>
<accession>A0ABW5TZF9</accession>
<dbReference type="Gene3D" id="3.40.50.2020">
    <property type="match status" value="1"/>
</dbReference>
<dbReference type="CDD" id="cd06223">
    <property type="entry name" value="PRTases_typeI"/>
    <property type="match status" value="1"/>
</dbReference>
<evidence type="ECO:0000313" key="3">
    <source>
        <dbReference type="Proteomes" id="UP001597474"/>
    </source>
</evidence>
<proteinExistence type="inferred from homology"/>
<gene>
    <name evidence="2" type="ORF">ACFSUD_02215</name>
</gene>
<keyword evidence="3" id="KW-1185">Reference proteome</keyword>
<comment type="caution">
    <text evidence="2">The sequence shown here is derived from an EMBL/GenBank/DDBJ whole genome shotgun (WGS) entry which is preliminary data.</text>
</comment>
<sequence length="162" mass="17749">MLYRDTARRLVLALKYGDRLEVSRPAAKWMARSAADLLCDDMLVVPVPLHWRRLAARRYNQSALLASSLARETGLACCLDLLQRPLSTPPFKKMDSAARFATMQGAIRVRPKRRQRIVGRPLLLVDDVMTSGATLSAATKACVEAGSGPVCVVTLARAAKDT</sequence>
<evidence type="ECO:0000256" key="1">
    <source>
        <dbReference type="ARBA" id="ARBA00008007"/>
    </source>
</evidence>
<organism evidence="2 3">
    <name type="scientific">Sulfitobacter aestuarii</name>
    <dbReference type="NCBI Taxonomy" id="2161676"/>
    <lineage>
        <taxon>Bacteria</taxon>
        <taxon>Pseudomonadati</taxon>
        <taxon>Pseudomonadota</taxon>
        <taxon>Alphaproteobacteria</taxon>
        <taxon>Rhodobacterales</taxon>
        <taxon>Roseobacteraceae</taxon>
        <taxon>Sulfitobacter</taxon>
    </lineage>
</organism>
<dbReference type="PANTHER" id="PTHR47505">
    <property type="entry name" value="DNA UTILIZATION PROTEIN YHGH"/>
    <property type="match status" value="1"/>
</dbReference>
<dbReference type="InterPro" id="IPR000836">
    <property type="entry name" value="PRTase_dom"/>
</dbReference>
<reference evidence="3" key="1">
    <citation type="journal article" date="2019" name="Int. J. Syst. Evol. Microbiol.">
        <title>The Global Catalogue of Microorganisms (GCM) 10K type strain sequencing project: providing services to taxonomists for standard genome sequencing and annotation.</title>
        <authorList>
            <consortium name="The Broad Institute Genomics Platform"/>
            <consortium name="The Broad Institute Genome Sequencing Center for Infectious Disease"/>
            <person name="Wu L."/>
            <person name="Ma J."/>
        </authorList>
    </citation>
    <scope>NUCLEOTIDE SEQUENCE [LARGE SCALE GENOMIC DNA]</scope>
    <source>
        <strain evidence="3">TISTR 2562</strain>
    </source>
</reference>